<evidence type="ECO:0000256" key="3">
    <source>
        <dbReference type="ARBA" id="ARBA00022741"/>
    </source>
</evidence>
<dbReference type="Proteomes" id="UP000231407">
    <property type="component" value="Unassembled WGS sequence"/>
</dbReference>
<dbReference type="SUPFAM" id="SSF55681">
    <property type="entry name" value="Class II aaRS and biotin synthetases"/>
    <property type="match status" value="1"/>
</dbReference>
<feature type="binding site" evidence="9">
    <location>
        <begin position="347"/>
        <end position="350"/>
    </location>
    <ligand>
        <name>ATP</name>
        <dbReference type="ChEBI" id="CHEBI:30616"/>
    </ligand>
</feature>
<evidence type="ECO:0000259" key="11">
    <source>
        <dbReference type="PROSITE" id="PS50862"/>
    </source>
</evidence>
<dbReference type="GO" id="GO:0005737">
    <property type="term" value="C:cytoplasm"/>
    <property type="evidence" value="ECO:0007669"/>
    <property type="project" value="UniProtKB-UniRule"/>
</dbReference>
<dbReference type="GO" id="GO:0004828">
    <property type="term" value="F:serine-tRNA ligase activity"/>
    <property type="evidence" value="ECO:0007669"/>
    <property type="project" value="UniProtKB-UniRule"/>
</dbReference>
<dbReference type="InterPro" id="IPR002317">
    <property type="entry name" value="Ser-tRNA-ligase_type_1"/>
</dbReference>
<name>A0A2M7AT76_9BACT</name>
<keyword evidence="10" id="KW-0175">Coiled coil</keyword>
<dbReference type="Pfam" id="PF00587">
    <property type="entry name" value="tRNA-synt_2b"/>
    <property type="match status" value="1"/>
</dbReference>
<dbReference type="Gene3D" id="3.30.930.10">
    <property type="entry name" value="Bira Bifunctional Protein, Domain 2"/>
    <property type="match status" value="1"/>
</dbReference>
<dbReference type="InterPro" id="IPR010978">
    <property type="entry name" value="tRNA-bd_arm"/>
</dbReference>
<dbReference type="InterPro" id="IPR015866">
    <property type="entry name" value="Ser-tRNA-synth_1_N"/>
</dbReference>
<feature type="binding site" evidence="8">
    <location>
        <position position="258"/>
    </location>
    <ligand>
        <name>L-serine</name>
        <dbReference type="ChEBI" id="CHEBI:33384"/>
    </ligand>
</feature>
<feature type="coiled-coil region" evidence="10">
    <location>
        <begin position="71"/>
        <end position="98"/>
    </location>
</feature>
<evidence type="ECO:0000256" key="2">
    <source>
        <dbReference type="ARBA" id="ARBA00022598"/>
    </source>
</evidence>
<organism evidence="12 13">
    <name type="scientific">Candidatus Shapirobacteria bacterium CG06_land_8_20_14_3_00_40_12</name>
    <dbReference type="NCBI Taxonomy" id="1974881"/>
    <lineage>
        <taxon>Bacteria</taxon>
        <taxon>Candidatus Shapironibacteriota</taxon>
    </lineage>
</organism>
<evidence type="ECO:0000256" key="4">
    <source>
        <dbReference type="ARBA" id="ARBA00022840"/>
    </source>
</evidence>
<dbReference type="GO" id="GO:0005524">
    <property type="term" value="F:ATP binding"/>
    <property type="evidence" value="ECO:0007669"/>
    <property type="project" value="UniProtKB-KW"/>
</dbReference>
<dbReference type="EMBL" id="PEWA01000002">
    <property type="protein sequence ID" value="PIU73831.1"/>
    <property type="molecule type" value="Genomic_DNA"/>
</dbReference>
<protein>
    <recommendedName>
        <fullName evidence="1 7">Serine--tRNA ligase</fullName>
        <ecNumber evidence="1 7">6.1.1.11</ecNumber>
    </recommendedName>
</protein>
<dbReference type="Gene3D" id="1.10.287.40">
    <property type="entry name" value="Serine-tRNA synthetase, tRNA binding domain"/>
    <property type="match status" value="1"/>
</dbReference>
<dbReference type="PROSITE" id="PS50862">
    <property type="entry name" value="AA_TRNA_LIGASE_II"/>
    <property type="match status" value="1"/>
</dbReference>
<evidence type="ECO:0000256" key="9">
    <source>
        <dbReference type="PIRSR" id="PIRSR001529-2"/>
    </source>
</evidence>
<keyword evidence="4 9" id="KW-0067">ATP-binding</keyword>
<evidence type="ECO:0000256" key="6">
    <source>
        <dbReference type="ARBA" id="ARBA00023146"/>
    </source>
</evidence>
<comment type="caution">
    <text evidence="12">The sequence shown here is derived from an EMBL/GenBank/DDBJ whole genome shotgun (WGS) entry which is preliminary data.</text>
</comment>
<gene>
    <name evidence="12" type="ORF">COS78_00060</name>
</gene>
<dbReference type="SUPFAM" id="SSF46589">
    <property type="entry name" value="tRNA-binding arm"/>
    <property type="match status" value="1"/>
</dbReference>
<keyword evidence="3" id="KW-0547">Nucleotide-binding</keyword>
<feature type="binding site" evidence="9">
    <location>
        <begin position="258"/>
        <end position="260"/>
    </location>
    <ligand>
        <name>ATP</name>
        <dbReference type="ChEBI" id="CHEBI:30616"/>
    </ligand>
</feature>
<dbReference type="PRINTS" id="PR00981">
    <property type="entry name" value="TRNASYNTHSER"/>
</dbReference>
<evidence type="ECO:0000256" key="5">
    <source>
        <dbReference type="ARBA" id="ARBA00022917"/>
    </source>
</evidence>
<accession>A0A2M7AT76</accession>
<feature type="binding site" evidence="8">
    <location>
        <position position="379"/>
    </location>
    <ligand>
        <name>L-serine</name>
        <dbReference type="ChEBI" id="CHEBI:33384"/>
    </ligand>
</feature>
<evidence type="ECO:0000313" key="12">
    <source>
        <dbReference type="EMBL" id="PIU73831.1"/>
    </source>
</evidence>
<dbReference type="Pfam" id="PF02403">
    <property type="entry name" value="Seryl_tRNA_N"/>
    <property type="match status" value="1"/>
</dbReference>
<evidence type="ECO:0000256" key="1">
    <source>
        <dbReference type="ARBA" id="ARBA00012840"/>
    </source>
</evidence>
<reference evidence="13" key="1">
    <citation type="submission" date="2017-09" db="EMBL/GenBank/DDBJ databases">
        <title>Depth-based differentiation of microbial function through sediment-hosted aquifers and enrichment of novel symbionts in the deep terrestrial subsurface.</title>
        <authorList>
            <person name="Probst A.J."/>
            <person name="Ladd B."/>
            <person name="Jarett J.K."/>
            <person name="Geller-Mcgrath D.E."/>
            <person name="Sieber C.M.K."/>
            <person name="Emerson J.B."/>
            <person name="Anantharaman K."/>
            <person name="Thomas B.C."/>
            <person name="Malmstrom R."/>
            <person name="Stieglmeier M."/>
            <person name="Klingl A."/>
            <person name="Woyke T."/>
            <person name="Ryan C.M."/>
            <person name="Banfield J.F."/>
        </authorList>
    </citation>
    <scope>NUCLEOTIDE SEQUENCE [LARGE SCALE GENOMIC DNA]</scope>
</reference>
<dbReference type="InterPro" id="IPR045864">
    <property type="entry name" value="aa-tRNA-synth_II/BPL/LPL"/>
</dbReference>
<evidence type="ECO:0000256" key="7">
    <source>
        <dbReference type="NCBIfam" id="TIGR00414"/>
    </source>
</evidence>
<evidence type="ECO:0000256" key="10">
    <source>
        <dbReference type="SAM" id="Coils"/>
    </source>
</evidence>
<evidence type="ECO:0000313" key="13">
    <source>
        <dbReference type="Proteomes" id="UP000231407"/>
    </source>
</evidence>
<dbReference type="GO" id="GO:0006434">
    <property type="term" value="P:seryl-tRNA aminoacylation"/>
    <property type="evidence" value="ECO:0007669"/>
    <property type="project" value="UniProtKB-UniRule"/>
</dbReference>
<keyword evidence="2 12" id="KW-0436">Ligase</keyword>
<feature type="site" description="Important for serine binding" evidence="8">
    <location>
        <position position="381"/>
    </location>
</feature>
<dbReference type="InterPro" id="IPR006195">
    <property type="entry name" value="aa-tRNA-synth_II"/>
</dbReference>
<dbReference type="InterPro" id="IPR042103">
    <property type="entry name" value="SerRS_1_N_sf"/>
</dbReference>
<proteinExistence type="predicted"/>
<evidence type="ECO:0000256" key="8">
    <source>
        <dbReference type="PIRSR" id="PIRSR001529-1"/>
    </source>
</evidence>
<dbReference type="AlphaFoldDB" id="A0A2M7AT76"/>
<dbReference type="InterPro" id="IPR002314">
    <property type="entry name" value="aa-tRNA-synt_IIb"/>
</dbReference>
<dbReference type="PANTHER" id="PTHR11778">
    <property type="entry name" value="SERYL-TRNA SYNTHETASE"/>
    <property type="match status" value="1"/>
</dbReference>
<dbReference type="NCBIfam" id="TIGR00414">
    <property type="entry name" value="serS"/>
    <property type="match status" value="1"/>
</dbReference>
<dbReference type="PIRSF" id="PIRSF001529">
    <property type="entry name" value="Ser-tRNA-synth_IIa"/>
    <property type="match status" value="1"/>
</dbReference>
<feature type="binding site" evidence="8">
    <location>
        <position position="281"/>
    </location>
    <ligand>
        <name>L-serine</name>
        <dbReference type="ChEBI" id="CHEBI:33384"/>
    </ligand>
</feature>
<keyword evidence="5" id="KW-0648">Protein biosynthesis</keyword>
<feature type="domain" description="Aminoacyl-transfer RNA synthetases class-II family profile" evidence="11">
    <location>
        <begin position="178"/>
        <end position="405"/>
    </location>
</feature>
<sequence length="421" mass="47545">MIDINLFRKNPDTFRKSLINRNKPVKLLDDAIKFDTDYRTLLKSVEGLRANQNLISKSVKGQPTPEQITQGKEIKTKLKGLEEKLKAAESELNLILEEIPNTPAADVPVGKDETGNVVIKTVGTKPKFDFTPLDHQDLGLKLNIIDKNKAGELSGARFGYYQNEGAILEMAIMFYAIKKITAKGFQTMLPPLMVKSQTEWGCGYTSNKNLMGAYYSIPDDNLVFISSSEHSVVPYHQNEILPESVFPLKYVNFSPCFRRESGTYGKDMKGMLRVHHFNKVEMNVFTLPDLKISDAMQLEMLSVEEEILSDFGLHYQVLNCCTGDLPQPNRRMYDINCWFPGLDAYKETGSCSNCADYQARRLNTKVKINGKNEFVHILNSTAVSDRAMLAIIENFQTKDGSITIPDCLRSLTDFSVIKSHR</sequence>
<feature type="binding site" evidence="9">
    <location>
        <begin position="274"/>
        <end position="277"/>
    </location>
    <ligand>
        <name>ATP</name>
        <dbReference type="ChEBI" id="CHEBI:30616"/>
    </ligand>
</feature>
<keyword evidence="6" id="KW-0030">Aminoacyl-tRNA synthetase</keyword>
<dbReference type="EC" id="6.1.1.11" evidence="1 7"/>